<evidence type="ECO:0000256" key="1">
    <source>
        <dbReference type="SAM" id="MobiDB-lite"/>
    </source>
</evidence>
<feature type="region of interest" description="Disordered" evidence="1">
    <location>
        <begin position="1"/>
        <end position="24"/>
    </location>
</feature>
<dbReference type="InterPro" id="IPR009057">
    <property type="entry name" value="Homeodomain-like_sf"/>
</dbReference>
<proteinExistence type="predicted"/>
<evidence type="ECO:0000313" key="3">
    <source>
        <dbReference type="Proteomes" id="UP000184356"/>
    </source>
</evidence>
<protein>
    <recommendedName>
        <fullName evidence="4">Transposase Tc1-like domain-containing protein</fullName>
    </recommendedName>
</protein>
<accession>A0A1L9T556</accession>
<dbReference type="Proteomes" id="UP000184356">
    <property type="component" value="Unassembled WGS sequence"/>
</dbReference>
<dbReference type="GeneID" id="63758953"/>
<gene>
    <name evidence="2" type="ORF">ASPSYDRAFT_160091</name>
</gene>
<organism evidence="2 3">
    <name type="scientific">Aspergillus sydowii CBS 593.65</name>
    <dbReference type="NCBI Taxonomy" id="1036612"/>
    <lineage>
        <taxon>Eukaryota</taxon>
        <taxon>Fungi</taxon>
        <taxon>Dikarya</taxon>
        <taxon>Ascomycota</taxon>
        <taxon>Pezizomycotina</taxon>
        <taxon>Eurotiomycetes</taxon>
        <taxon>Eurotiomycetidae</taxon>
        <taxon>Eurotiales</taxon>
        <taxon>Aspergillaceae</taxon>
        <taxon>Aspergillus</taxon>
        <taxon>Aspergillus subgen. Nidulantes</taxon>
    </lineage>
</organism>
<dbReference type="AlphaFoldDB" id="A0A1L9T556"/>
<dbReference type="OrthoDB" id="4890185at2759"/>
<dbReference type="RefSeq" id="XP_040698307.1">
    <property type="nucleotide sequence ID" value="XM_040842880.1"/>
</dbReference>
<feature type="region of interest" description="Disordered" evidence="1">
    <location>
        <begin position="132"/>
        <end position="152"/>
    </location>
</feature>
<evidence type="ECO:0000313" key="2">
    <source>
        <dbReference type="EMBL" id="OJJ54501.1"/>
    </source>
</evidence>
<dbReference type="Pfam" id="PF13384">
    <property type="entry name" value="HTH_23"/>
    <property type="match status" value="1"/>
</dbReference>
<evidence type="ECO:0008006" key="4">
    <source>
        <dbReference type="Google" id="ProtNLM"/>
    </source>
</evidence>
<reference evidence="3" key="1">
    <citation type="journal article" date="2017" name="Genome Biol.">
        <title>Comparative genomics reveals high biological diversity and specific adaptations in the industrially and medically important fungal genus Aspergillus.</title>
        <authorList>
            <person name="de Vries R.P."/>
            <person name="Riley R."/>
            <person name="Wiebenga A."/>
            <person name="Aguilar-Osorio G."/>
            <person name="Amillis S."/>
            <person name="Uchima C.A."/>
            <person name="Anderluh G."/>
            <person name="Asadollahi M."/>
            <person name="Askin M."/>
            <person name="Barry K."/>
            <person name="Battaglia E."/>
            <person name="Bayram O."/>
            <person name="Benocci T."/>
            <person name="Braus-Stromeyer S.A."/>
            <person name="Caldana C."/>
            <person name="Canovas D."/>
            <person name="Cerqueira G.C."/>
            <person name="Chen F."/>
            <person name="Chen W."/>
            <person name="Choi C."/>
            <person name="Clum A."/>
            <person name="Dos Santos R.A."/>
            <person name="Damasio A.R."/>
            <person name="Diallinas G."/>
            <person name="Emri T."/>
            <person name="Fekete E."/>
            <person name="Flipphi M."/>
            <person name="Freyberg S."/>
            <person name="Gallo A."/>
            <person name="Gournas C."/>
            <person name="Habgood R."/>
            <person name="Hainaut M."/>
            <person name="Harispe M.L."/>
            <person name="Henrissat B."/>
            <person name="Hilden K.S."/>
            <person name="Hope R."/>
            <person name="Hossain A."/>
            <person name="Karabika E."/>
            <person name="Karaffa L."/>
            <person name="Karanyi Z."/>
            <person name="Krasevec N."/>
            <person name="Kuo A."/>
            <person name="Kusch H."/>
            <person name="LaButti K."/>
            <person name="Lagendijk E.L."/>
            <person name="Lapidus A."/>
            <person name="Levasseur A."/>
            <person name="Lindquist E."/>
            <person name="Lipzen A."/>
            <person name="Logrieco A.F."/>
            <person name="MacCabe A."/>
            <person name="Maekelae M.R."/>
            <person name="Malavazi I."/>
            <person name="Melin P."/>
            <person name="Meyer V."/>
            <person name="Mielnichuk N."/>
            <person name="Miskei M."/>
            <person name="Molnar A.P."/>
            <person name="Mule G."/>
            <person name="Ngan C.Y."/>
            <person name="Orejas M."/>
            <person name="Orosz E."/>
            <person name="Ouedraogo J.P."/>
            <person name="Overkamp K.M."/>
            <person name="Park H.-S."/>
            <person name="Perrone G."/>
            <person name="Piumi F."/>
            <person name="Punt P.J."/>
            <person name="Ram A.F."/>
            <person name="Ramon A."/>
            <person name="Rauscher S."/>
            <person name="Record E."/>
            <person name="Riano-Pachon D.M."/>
            <person name="Robert V."/>
            <person name="Roehrig J."/>
            <person name="Ruller R."/>
            <person name="Salamov A."/>
            <person name="Salih N.S."/>
            <person name="Samson R.A."/>
            <person name="Sandor E."/>
            <person name="Sanguinetti M."/>
            <person name="Schuetze T."/>
            <person name="Sepcic K."/>
            <person name="Shelest E."/>
            <person name="Sherlock G."/>
            <person name="Sophianopoulou V."/>
            <person name="Squina F.M."/>
            <person name="Sun H."/>
            <person name="Susca A."/>
            <person name="Todd R.B."/>
            <person name="Tsang A."/>
            <person name="Unkles S.E."/>
            <person name="van de Wiele N."/>
            <person name="van Rossen-Uffink D."/>
            <person name="Oliveira J.V."/>
            <person name="Vesth T.C."/>
            <person name="Visser J."/>
            <person name="Yu J.-H."/>
            <person name="Zhou M."/>
            <person name="Andersen M.R."/>
            <person name="Archer D.B."/>
            <person name="Baker S.E."/>
            <person name="Benoit I."/>
            <person name="Brakhage A.A."/>
            <person name="Braus G.H."/>
            <person name="Fischer R."/>
            <person name="Frisvad J.C."/>
            <person name="Goldman G.H."/>
            <person name="Houbraken J."/>
            <person name="Oakley B."/>
            <person name="Pocsi I."/>
            <person name="Scazzocchio C."/>
            <person name="Seiboth B."/>
            <person name="vanKuyk P.A."/>
            <person name="Wortman J."/>
            <person name="Dyer P.S."/>
            <person name="Grigoriev I.V."/>
        </authorList>
    </citation>
    <scope>NUCLEOTIDE SEQUENCE [LARGE SCALE GENOMIC DNA]</scope>
    <source>
        <strain evidence="3">CBS 593.65</strain>
    </source>
</reference>
<name>A0A1L9T556_9EURO</name>
<dbReference type="SUPFAM" id="SSF46689">
    <property type="entry name" value="Homeodomain-like"/>
    <property type="match status" value="1"/>
</dbReference>
<dbReference type="VEuPathDB" id="FungiDB:ASPSYDRAFT_160091"/>
<keyword evidence="3" id="KW-1185">Reference proteome</keyword>
<sequence>MSTAPEPSGVPESRQNSTRLQRDDRIRVLALRDAGLTYQQIASQLQMTLRQVQYTCQSQQATPKKARGQRPKLSENDIDKIIEFISSSERNRRMPHYKIIQELDLPVGTTALSRALKKRGYTRCEALQKPPLSDLSNEEKGQNSIVARPYQV</sequence>
<dbReference type="STRING" id="1036612.A0A1L9T556"/>
<dbReference type="EMBL" id="KV878594">
    <property type="protein sequence ID" value="OJJ54501.1"/>
    <property type="molecule type" value="Genomic_DNA"/>
</dbReference>